<evidence type="ECO:0000256" key="3">
    <source>
        <dbReference type="ARBA" id="ARBA00022777"/>
    </source>
</evidence>
<dbReference type="Proteomes" id="UP000315534">
    <property type="component" value="Unassembled WGS sequence"/>
</dbReference>
<gene>
    <name evidence="5" type="ORF">E3J38_09405</name>
</gene>
<keyword evidence="1" id="KW-0808">Transferase</keyword>
<comment type="caution">
    <text evidence="5">The sequence shown here is derived from an EMBL/GenBank/DDBJ whole genome shotgun (WGS) entry which is preliminary data.</text>
</comment>
<name>A0A523XER5_UNCT6</name>
<keyword evidence="3 5" id="KW-0418">Kinase</keyword>
<evidence type="ECO:0000256" key="2">
    <source>
        <dbReference type="ARBA" id="ARBA00022741"/>
    </source>
</evidence>
<dbReference type="GO" id="GO:0005524">
    <property type="term" value="F:ATP binding"/>
    <property type="evidence" value="ECO:0007669"/>
    <property type="project" value="UniProtKB-KW"/>
</dbReference>
<protein>
    <submittedName>
        <fullName evidence="5">UMP kinase</fullName>
    </submittedName>
</protein>
<dbReference type="InterPro" id="IPR036393">
    <property type="entry name" value="AceGlu_kinase-like_sf"/>
</dbReference>
<reference evidence="5 6" key="1">
    <citation type="submission" date="2019-03" db="EMBL/GenBank/DDBJ databases">
        <title>Metabolic potential of uncultured bacteria and archaea associated with petroleum seepage in deep-sea sediments.</title>
        <authorList>
            <person name="Dong X."/>
            <person name="Hubert C."/>
        </authorList>
    </citation>
    <scope>NUCLEOTIDE SEQUENCE [LARGE SCALE GENOMIC DNA]</scope>
    <source>
        <strain evidence="5">E29_bin36</strain>
    </source>
</reference>
<dbReference type="PANTHER" id="PTHR42833">
    <property type="entry name" value="URIDYLATE KINASE"/>
    <property type="match status" value="1"/>
</dbReference>
<keyword evidence="2" id="KW-0547">Nucleotide-binding</keyword>
<feature type="non-terminal residue" evidence="5">
    <location>
        <position position="63"/>
    </location>
</feature>
<dbReference type="GO" id="GO:0006225">
    <property type="term" value="P:UDP biosynthetic process"/>
    <property type="evidence" value="ECO:0007669"/>
    <property type="project" value="TreeGrafter"/>
</dbReference>
<evidence type="ECO:0000256" key="1">
    <source>
        <dbReference type="ARBA" id="ARBA00022679"/>
    </source>
</evidence>
<evidence type="ECO:0000313" key="6">
    <source>
        <dbReference type="Proteomes" id="UP000315534"/>
    </source>
</evidence>
<organism evidence="5 6">
    <name type="scientific">candidate division TA06 bacterium</name>
    <dbReference type="NCBI Taxonomy" id="2250710"/>
    <lineage>
        <taxon>Bacteria</taxon>
        <taxon>Bacteria division TA06</taxon>
    </lineage>
</organism>
<sequence length="63" mass="6670">MAEPKYKNVLLKLSGEVLAGGDRWGLDPVFLSRISSEVKSVEKAGVRLGLMVGGGNIVRGARS</sequence>
<dbReference type="PANTHER" id="PTHR42833:SF4">
    <property type="entry name" value="URIDYLATE KINASE PUMPKIN, CHLOROPLASTIC"/>
    <property type="match status" value="1"/>
</dbReference>
<dbReference type="Gene3D" id="3.40.1160.10">
    <property type="entry name" value="Acetylglutamate kinase-like"/>
    <property type="match status" value="1"/>
</dbReference>
<accession>A0A523XER5</accession>
<dbReference type="GO" id="GO:0033862">
    <property type="term" value="F:UMP kinase activity"/>
    <property type="evidence" value="ECO:0007669"/>
    <property type="project" value="TreeGrafter"/>
</dbReference>
<proteinExistence type="predicted"/>
<dbReference type="EMBL" id="SOIP01000542">
    <property type="protein sequence ID" value="TET77771.1"/>
    <property type="molecule type" value="Genomic_DNA"/>
</dbReference>
<keyword evidence="4" id="KW-0067">ATP-binding</keyword>
<evidence type="ECO:0000313" key="5">
    <source>
        <dbReference type="EMBL" id="TET77771.1"/>
    </source>
</evidence>
<evidence type="ECO:0000256" key="4">
    <source>
        <dbReference type="ARBA" id="ARBA00022840"/>
    </source>
</evidence>
<dbReference type="AlphaFoldDB" id="A0A523XER5"/>
<dbReference type="SUPFAM" id="SSF53633">
    <property type="entry name" value="Carbamate kinase-like"/>
    <property type="match status" value="1"/>
</dbReference>